<evidence type="ECO:0000313" key="1">
    <source>
        <dbReference type="EMBL" id="CDQ46382.1"/>
    </source>
</evidence>
<evidence type="ECO:0008006" key="3">
    <source>
        <dbReference type="Google" id="ProtNLM"/>
    </source>
</evidence>
<gene>
    <name evidence="1" type="ORF">BN1047_04289</name>
</gene>
<name>A0AAV2WRB9_MYCNE</name>
<evidence type="ECO:0000313" key="2">
    <source>
        <dbReference type="Proteomes" id="UP000028864"/>
    </source>
</evidence>
<dbReference type="AlphaFoldDB" id="A0AAV2WRB9"/>
<dbReference type="Proteomes" id="UP000028864">
    <property type="component" value="Unassembled WGS sequence"/>
</dbReference>
<organism evidence="1 2">
    <name type="scientific">Mycolicibacterium neoaurum</name>
    <name type="common">Mycobacterium neoaurum</name>
    <dbReference type="NCBI Taxonomy" id="1795"/>
    <lineage>
        <taxon>Bacteria</taxon>
        <taxon>Bacillati</taxon>
        <taxon>Actinomycetota</taxon>
        <taxon>Actinomycetes</taxon>
        <taxon>Mycobacteriales</taxon>
        <taxon>Mycobacteriaceae</taxon>
        <taxon>Mycolicibacterium</taxon>
    </lineage>
</organism>
<dbReference type="RefSeq" id="WP_030134628.1">
    <property type="nucleotide sequence ID" value="NZ_JAKNRE010000002.1"/>
</dbReference>
<sequence>MEATPTVPNPKIPTSQQEAQDTVLQLLQETANTLPAGTTLDGSRYRIGRMDKYCEDDPSGPEAPVHVEDWRDLKLPPGADFNQIIAQTGTTWEQWGWQVIERDGFEKPNRFGYTPDGYVLHLEARNNAGAAPLLIGTSPCYPGNLRADIPRNPPVIAQNPQN</sequence>
<accession>A0AAV2WRB9</accession>
<reference evidence="1" key="1">
    <citation type="submission" date="2014-05" db="EMBL/GenBank/DDBJ databases">
        <authorList>
            <person name="Urmite Genomes"/>
        </authorList>
    </citation>
    <scope>NUCLEOTIDE SEQUENCE</scope>
    <source>
        <strain evidence="1">DSM 44074</strain>
    </source>
</reference>
<protein>
    <recommendedName>
        <fullName evidence="3">Lipoprotein LppJ</fullName>
    </recommendedName>
</protein>
<reference evidence="1" key="2">
    <citation type="submission" date="2015-09" db="EMBL/GenBank/DDBJ databases">
        <title>Draft genome sequence of Mycobacterium neoaurum DSM 44074.</title>
        <authorList>
            <person name="Croce O."/>
            <person name="Robert C."/>
            <person name="Raoult D."/>
            <person name="Drancourt M."/>
        </authorList>
    </citation>
    <scope>NUCLEOTIDE SEQUENCE</scope>
    <source>
        <strain evidence="1">DSM 44074</strain>
    </source>
</reference>
<proteinExistence type="predicted"/>
<dbReference type="EMBL" id="LK021340">
    <property type="protein sequence ID" value="CDQ46382.1"/>
    <property type="molecule type" value="Genomic_DNA"/>
</dbReference>